<dbReference type="GO" id="GO:0015031">
    <property type="term" value="P:protein transport"/>
    <property type="evidence" value="ECO:0007669"/>
    <property type="project" value="UniProtKB-KW"/>
</dbReference>
<dbReference type="InterPro" id="IPR047196">
    <property type="entry name" value="YidC_ALB_C"/>
</dbReference>
<feature type="transmembrane region" description="Helical" evidence="10">
    <location>
        <begin position="7"/>
        <end position="26"/>
    </location>
</feature>
<feature type="transmembrane region" description="Helical" evidence="10">
    <location>
        <begin position="227"/>
        <end position="250"/>
    </location>
</feature>
<evidence type="ECO:0000256" key="9">
    <source>
        <dbReference type="RuleBase" id="RU003945"/>
    </source>
</evidence>
<dbReference type="EMBL" id="MGBG01000006">
    <property type="protein sequence ID" value="OGK66523.1"/>
    <property type="molecule type" value="Genomic_DNA"/>
</dbReference>
<dbReference type="NCBIfam" id="TIGR03592">
    <property type="entry name" value="yidC_oxa1_cterm"/>
    <property type="match status" value="1"/>
</dbReference>
<evidence type="ECO:0000256" key="4">
    <source>
        <dbReference type="ARBA" id="ARBA00022692"/>
    </source>
</evidence>
<dbReference type="AlphaFoldDB" id="A0A1F7KF81"/>
<organism evidence="12 13">
    <name type="scientific">Candidatus Roizmanbacteria bacterium RIFOXYA1_FULL_41_12</name>
    <dbReference type="NCBI Taxonomy" id="1802082"/>
    <lineage>
        <taxon>Bacteria</taxon>
        <taxon>Candidatus Roizmaniibacteriota</taxon>
    </lineage>
</organism>
<evidence type="ECO:0000259" key="11">
    <source>
        <dbReference type="Pfam" id="PF02096"/>
    </source>
</evidence>
<sequence>MNIFEIVLIAPIVNALMLFYKLFSLIGLPGTLGFSIIAVTSLARVAINPFMKKQIEQSAKMQELQPKIAKLQQKYKKEPMKLQQAQMELYKEYKINPGSGCLIFLIQMPLFIGLYNALIKVVSNSGEIANLKNINNMLYSPFLKTEGLNLSFLGLNLTKTPAEWQSLGWWYLLVPVITAGLQLLQAYLSGKSMQPVKKTELVKKEAPKKSSDSSDPMAMQQMMQKQMLFIFPLMIGWISFSFPIGLALYWNVFNLFGIWQYYQQNKAKVLSK</sequence>
<evidence type="ECO:0000256" key="3">
    <source>
        <dbReference type="ARBA" id="ARBA00022475"/>
    </source>
</evidence>
<dbReference type="InterPro" id="IPR001708">
    <property type="entry name" value="YidC/ALB3/OXA1/COX18"/>
</dbReference>
<proteinExistence type="inferred from homology"/>
<evidence type="ECO:0000256" key="8">
    <source>
        <dbReference type="ARBA" id="ARBA00023186"/>
    </source>
</evidence>
<dbReference type="Proteomes" id="UP000178450">
    <property type="component" value="Unassembled WGS sequence"/>
</dbReference>
<keyword evidence="2" id="KW-0813">Transport</keyword>
<evidence type="ECO:0000256" key="1">
    <source>
        <dbReference type="ARBA" id="ARBA00004651"/>
    </source>
</evidence>
<reference evidence="12 13" key="1">
    <citation type="journal article" date="2016" name="Nat. Commun.">
        <title>Thousands of microbial genomes shed light on interconnected biogeochemical processes in an aquifer system.</title>
        <authorList>
            <person name="Anantharaman K."/>
            <person name="Brown C.T."/>
            <person name="Hug L.A."/>
            <person name="Sharon I."/>
            <person name="Castelle C.J."/>
            <person name="Probst A.J."/>
            <person name="Thomas B.C."/>
            <person name="Singh A."/>
            <person name="Wilkins M.J."/>
            <person name="Karaoz U."/>
            <person name="Brodie E.L."/>
            <person name="Williams K.H."/>
            <person name="Hubbard S.S."/>
            <person name="Banfield J.F."/>
        </authorList>
    </citation>
    <scope>NUCLEOTIDE SEQUENCE [LARGE SCALE GENOMIC DNA]</scope>
</reference>
<dbReference type="GO" id="GO:0005886">
    <property type="term" value="C:plasma membrane"/>
    <property type="evidence" value="ECO:0007669"/>
    <property type="project" value="UniProtKB-SubCell"/>
</dbReference>
<evidence type="ECO:0000256" key="5">
    <source>
        <dbReference type="ARBA" id="ARBA00022927"/>
    </source>
</evidence>
<feature type="domain" description="Membrane insertase YidC/Oxa/ALB C-terminal" evidence="11">
    <location>
        <begin position="33"/>
        <end position="263"/>
    </location>
</feature>
<dbReference type="InterPro" id="IPR028055">
    <property type="entry name" value="YidC/Oxa/ALB_C"/>
</dbReference>
<dbReference type="CDD" id="cd20070">
    <property type="entry name" value="5TM_YidC_Alb3"/>
    <property type="match status" value="1"/>
</dbReference>
<keyword evidence="4 9" id="KW-0812">Transmembrane</keyword>
<keyword evidence="7 10" id="KW-0472">Membrane</keyword>
<keyword evidence="5" id="KW-0653">Protein transport</keyword>
<accession>A0A1F7KF81</accession>
<keyword evidence="8" id="KW-0143">Chaperone</keyword>
<comment type="similarity">
    <text evidence="9">Belongs to the OXA1/ALB3/YidC family.</text>
</comment>
<evidence type="ECO:0000313" key="13">
    <source>
        <dbReference type="Proteomes" id="UP000178450"/>
    </source>
</evidence>
<feature type="transmembrane region" description="Helical" evidence="10">
    <location>
        <begin position="169"/>
        <end position="188"/>
    </location>
</feature>
<feature type="transmembrane region" description="Helical" evidence="10">
    <location>
        <begin position="32"/>
        <end position="51"/>
    </location>
</feature>
<dbReference type="GO" id="GO:0032977">
    <property type="term" value="F:membrane insertase activity"/>
    <property type="evidence" value="ECO:0007669"/>
    <property type="project" value="InterPro"/>
</dbReference>
<keyword evidence="3" id="KW-1003">Cell membrane</keyword>
<evidence type="ECO:0000256" key="6">
    <source>
        <dbReference type="ARBA" id="ARBA00022989"/>
    </source>
</evidence>
<dbReference type="PANTHER" id="PTHR12428:SF65">
    <property type="entry name" value="CYTOCHROME C OXIDASE ASSEMBLY PROTEIN COX18, MITOCHONDRIAL"/>
    <property type="match status" value="1"/>
</dbReference>
<comment type="subcellular location">
    <subcellularLocation>
        <location evidence="1">Cell membrane</location>
        <topology evidence="1">Multi-pass membrane protein</topology>
    </subcellularLocation>
    <subcellularLocation>
        <location evidence="9">Membrane</location>
        <topology evidence="9">Multi-pass membrane protein</topology>
    </subcellularLocation>
</comment>
<keyword evidence="6 10" id="KW-1133">Transmembrane helix</keyword>
<comment type="caution">
    <text evidence="12">The sequence shown here is derived from an EMBL/GenBank/DDBJ whole genome shotgun (WGS) entry which is preliminary data.</text>
</comment>
<evidence type="ECO:0000256" key="10">
    <source>
        <dbReference type="SAM" id="Phobius"/>
    </source>
</evidence>
<dbReference type="GO" id="GO:0051205">
    <property type="term" value="P:protein insertion into membrane"/>
    <property type="evidence" value="ECO:0007669"/>
    <property type="project" value="TreeGrafter"/>
</dbReference>
<feature type="transmembrane region" description="Helical" evidence="10">
    <location>
        <begin position="101"/>
        <end position="119"/>
    </location>
</feature>
<evidence type="ECO:0000313" key="12">
    <source>
        <dbReference type="EMBL" id="OGK66523.1"/>
    </source>
</evidence>
<evidence type="ECO:0000256" key="2">
    <source>
        <dbReference type="ARBA" id="ARBA00022448"/>
    </source>
</evidence>
<dbReference type="PANTHER" id="PTHR12428">
    <property type="entry name" value="OXA1"/>
    <property type="match status" value="1"/>
</dbReference>
<name>A0A1F7KF81_9BACT</name>
<dbReference type="Pfam" id="PF02096">
    <property type="entry name" value="60KD_IMP"/>
    <property type="match status" value="1"/>
</dbReference>
<protein>
    <recommendedName>
        <fullName evidence="11">Membrane insertase YidC/Oxa/ALB C-terminal domain-containing protein</fullName>
    </recommendedName>
</protein>
<gene>
    <name evidence="12" type="ORF">A2209_00800</name>
</gene>
<evidence type="ECO:0000256" key="7">
    <source>
        <dbReference type="ARBA" id="ARBA00023136"/>
    </source>
</evidence>